<dbReference type="PIRSF" id="PIRSF000105">
    <property type="entry name" value="HCDH"/>
    <property type="match status" value="1"/>
</dbReference>
<proteinExistence type="predicted"/>
<evidence type="ECO:0000313" key="5">
    <source>
        <dbReference type="Proteomes" id="UP001484239"/>
    </source>
</evidence>
<reference evidence="4 5" key="1">
    <citation type="submission" date="2024-02" db="EMBL/GenBank/DDBJ databases">
        <title>A novel Gemmatimonadota bacterium.</title>
        <authorList>
            <person name="Du Z.-J."/>
            <person name="Ye Y.-Q."/>
        </authorList>
    </citation>
    <scope>NUCLEOTIDE SEQUENCE [LARGE SCALE GENOMIC DNA]</scope>
    <source>
        <strain evidence="4 5">DH-20</strain>
    </source>
</reference>
<dbReference type="SUPFAM" id="SSF48179">
    <property type="entry name" value="6-phosphogluconate dehydrogenase C-terminal domain-like"/>
    <property type="match status" value="1"/>
</dbReference>
<dbReference type="Gene3D" id="3.40.50.720">
    <property type="entry name" value="NAD(P)-binding Rossmann-like Domain"/>
    <property type="match status" value="1"/>
</dbReference>
<dbReference type="Proteomes" id="UP001484239">
    <property type="component" value="Unassembled WGS sequence"/>
</dbReference>
<comment type="caution">
    <text evidence="4">The sequence shown here is derived from an EMBL/GenBank/DDBJ whole genome shotgun (WGS) entry which is preliminary data.</text>
</comment>
<dbReference type="Gene3D" id="1.10.1040.10">
    <property type="entry name" value="N-(1-d-carboxylethyl)-l-norvaline Dehydrogenase, domain 2"/>
    <property type="match status" value="1"/>
</dbReference>
<dbReference type="InterPro" id="IPR006176">
    <property type="entry name" value="3-OHacyl-CoA_DH_NAD-bd"/>
</dbReference>
<keyword evidence="1" id="KW-0560">Oxidoreductase</keyword>
<name>A0ABU9E8T6_9BACT</name>
<dbReference type="EMBL" id="JBBHLI010000004">
    <property type="protein sequence ID" value="MEK9501153.1"/>
    <property type="molecule type" value="Genomic_DNA"/>
</dbReference>
<evidence type="ECO:0000259" key="3">
    <source>
        <dbReference type="Pfam" id="PF02737"/>
    </source>
</evidence>
<protein>
    <submittedName>
        <fullName evidence="4">3-hydroxyacyl-CoA dehydrogenase family protein</fullName>
    </submittedName>
</protein>
<dbReference type="RefSeq" id="WP_405277245.1">
    <property type="nucleotide sequence ID" value="NZ_CP144380.1"/>
</dbReference>
<gene>
    <name evidence="4" type="ORF">WI372_09200</name>
</gene>
<organism evidence="4 5">
    <name type="scientific">Gaopeijia maritima</name>
    <dbReference type="NCBI Taxonomy" id="3119007"/>
    <lineage>
        <taxon>Bacteria</taxon>
        <taxon>Pseudomonadati</taxon>
        <taxon>Gemmatimonadota</taxon>
        <taxon>Longimicrobiia</taxon>
        <taxon>Gaopeijiales</taxon>
        <taxon>Gaopeijiaceae</taxon>
        <taxon>Gaopeijia</taxon>
    </lineage>
</organism>
<keyword evidence="5" id="KW-1185">Reference proteome</keyword>
<dbReference type="PANTHER" id="PTHR48075:SF5">
    <property type="entry name" value="3-HYDROXYBUTYRYL-COA DEHYDROGENASE"/>
    <property type="match status" value="1"/>
</dbReference>
<dbReference type="Pfam" id="PF00725">
    <property type="entry name" value="3HCDH"/>
    <property type="match status" value="1"/>
</dbReference>
<dbReference type="PANTHER" id="PTHR48075">
    <property type="entry name" value="3-HYDROXYACYL-COA DEHYDROGENASE FAMILY PROTEIN"/>
    <property type="match status" value="1"/>
</dbReference>
<dbReference type="InterPro" id="IPR022694">
    <property type="entry name" value="3-OHacyl-CoA_DH"/>
</dbReference>
<feature type="domain" description="3-hydroxyacyl-CoA dehydrogenase C-terminal" evidence="2">
    <location>
        <begin position="187"/>
        <end position="283"/>
    </location>
</feature>
<dbReference type="InterPro" id="IPR008927">
    <property type="entry name" value="6-PGluconate_DH-like_C_sf"/>
</dbReference>
<dbReference type="Pfam" id="PF02737">
    <property type="entry name" value="3HCDH_N"/>
    <property type="match status" value="1"/>
</dbReference>
<dbReference type="InterPro" id="IPR036291">
    <property type="entry name" value="NAD(P)-bd_dom_sf"/>
</dbReference>
<evidence type="ECO:0000313" key="4">
    <source>
        <dbReference type="EMBL" id="MEK9501153.1"/>
    </source>
</evidence>
<dbReference type="SUPFAM" id="SSF51735">
    <property type="entry name" value="NAD(P)-binding Rossmann-fold domains"/>
    <property type="match status" value="1"/>
</dbReference>
<dbReference type="InterPro" id="IPR013328">
    <property type="entry name" value="6PGD_dom2"/>
</dbReference>
<sequence length="309" mass="33896">MFDQVGVVGGGTAGRGIARALAQAGVDVTLVEASDRALAVSLENLREGMDRDIARWSITESERDAVLARVHGRVSLETVHGLPVVVEAIQEDREAKEALLHALDRSTRPDAVLITNTSTLSVSALADRLSPRRRPWLVGLHFLHPVTRVKAVELVRGRDTGPEALEAARGIVDLLGKELIEVAEYPGYVTSRLTLALINEAAHTLMEGVATRDAIDRAMKLRFGWRYGPLALADEMGLDSVVRALESMWSELGLPQYRPCPLLRQMVTRGWLGEKNGRGFYRYDDAGNRLASDDLDLERPPLPGAEDPR</sequence>
<accession>A0ABU9E8T6</accession>
<evidence type="ECO:0000259" key="2">
    <source>
        <dbReference type="Pfam" id="PF00725"/>
    </source>
</evidence>
<evidence type="ECO:0000256" key="1">
    <source>
        <dbReference type="ARBA" id="ARBA00023002"/>
    </source>
</evidence>
<feature type="domain" description="3-hydroxyacyl-CoA dehydrogenase NAD binding" evidence="3">
    <location>
        <begin position="4"/>
        <end position="184"/>
    </location>
</feature>
<dbReference type="InterPro" id="IPR006108">
    <property type="entry name" value="3HC_DH_C"/>
</dbReference>